<dbReference type="NCBIfam" id="TIGR00482">
    <property type="entry name" value="nicotinate (nicotinamide) nucleotide adenylyltransferase"/>
    <property type="match status" value="1"/>
</dbReference>
<evidence type="ECO:0000313" key="14">
    <source>
        <dbReference type="Proteomes" id="UP000008457"/>
    </source>
</evidence>
<dbReference type="HAMAP" id="MF_00244">
    <property type="entry name" value="NaMN_adenylyltr"/>
    <property type="match status" value="1"/>
</dbReference>
<reference evidence="13 14" key="2">
    <citation type="journal article" date="2011" name="Stand. Genomic Sci.">
        <title>Complete genome sequence of Mahella australiensis type strain (50-1 BON).</title>
        <authorList>
            <person name="Sikorski J."/>
            <person name="Teshima H."/>
            <person name="Nolan M."/>
            <person name="Lucas S."/>
            <person name="Hammon N."/>
            <person name="Deshpande S."/>
            <person name="Cheng J.F."/>
            <person name="Pitluck S."/>
            <person name="Liolios K."/>
            <person name="Pagani I."/>
            <person name="Ivanova N."/>
            <person name="Huntemann M."/>
            <person name="Mavromatis K."/>
            <person name="Ovchinikova G."/>
            <person name="Pati A."/>
            <person name="Tapia R."/>
            <person name="Han C."/>
            <person name="Goodwin L."/>
            <person name="Chen A."/>
            <person name="Palaniappan K."/>
            <person name="Land M."/>
            <person name="Hauser L."/>
            <person name="Ngatchou-Djao O.D."/>
            <person name="Rohde M."/>
            <person name="Pukall R."/>
            <person name="Spring S."/>
            <person name="Abt B."/>
            <person name="Goker M."/>
            <person name="Detter J.C."/>
            <person name="Woyke T."/>
            <person name="Bristow J."/>
            <person name="Markowitz V."/>
            <person name="Hugenholtz P."/>
            <person name="Eisen J.A."/>
            <person name="Kyrpides N.C."/>
            <person name="Klenk H.P."/>
            <person name="Lapidus A."/>
        </authorList>
    </citation>
    <scope>NUCLEOTIDE SEQUENCE [LARGE SCALE GENOMIC DNA]</scope>
    <source>
        <strain evidence="14">DSM 15567 / CIP 107919 / 50-1 BON</strain>
    </source>
</reference>
<comment type="pathway">
    <text evidence="2 11">Cofactor biosynthesis; NAD(+) biosynthesis; deamido-NAD(+) from nicotinate D-ribonucleotide: step 1/1.</text>
</comment>
<dbReference type="OrthoDB" id="5295945at2"/>
<dbReference type="EC" id="2.7.7.18" evidence="11"/>
<dbReference type="AlphaFoldDB" id="F4A0N1"/>
<dbReference type="KEGG" id="mas:Mahau_0709"/>
<dbReference type="InterPro" id="IPR005248">
    <property type="entry name" value="NadD/NMNAT"/>
</dbReference>
<evidence type="ECO:0000259" key="12">
    <source>
        <dbReference type="Pfam" id="PF01467"/>
    </source>
</evidence>
<dbReference type="EMBL" id="CP002360">
    <property type="protein sequence ID" value="AEE95910.1"/>
    <property type="molecule type" value="Genomic_DNA"/>
</dbReference>
<dbReference type="InterPro" id="IPR014729">
    <property type="entry name" value="Rossmann-like_a/b/a_fold"/>
</dbReference>
<evidence type="ECO:0000256" key="9">
    <source>
        <dbReference type="ARBA" id="ARBA00023027"/>
    </source>
</evidence>
<sequence length="205" mass="23873">MHRIGLMGGTFDPIHYGHLVTAEEIRDKFNLEKVIFVPSGHPPHKIERHVSDQEHRYLMTFLATAPNPFFEVSRMEIDRQGPTYTIDTIKQFKAEYGDEYEFYFITGADAIFEILTWKDAEQLLGLCEFIAATRPGFSNNDIRDQLEHITSRYGKEVYSVEVPSLAISSTDIRQRTREGRPIKYLLPESVEYYIKKCNLYVNRDV</sequence>
<keyword evidence="4 11" id="KW-0662">Pyridine nucleotide biosynthesis</keyword>
<feature type="domain" description="Cytidyltransferase-like" evidence="12">
    <location>
        <begin position="6"/>
        <end position="175"/>
    </location>
</feature>
<evidence type="ECO:0000256" key="3">
    <source>
        <dbReference type="ARBA" id="ARBA00009014"/>
    </source>
</evidence>
<evidence type="ECO:0000256" key="5">
    <source>
        <dbReference type="ARBA" id="ARBA00022679"/>
    </source>
</evidence>
<dbReference type="GO" id="GO:0009435">
    <property type="term" value="P:NAD+ biosynthetic process"/>
    <property type="evidence" value="ECO:0007669"/>
    <property type="project" value="UniProtKB-UniRule"/>
</dbReference>
<gene>
    <name evidence="11" type="primary">nadD</name>
    <name evidence="13" type="ordered locus">Mahau_0709</name>
</gene>
<dbReference type="STRING" id="697281.Mahau_0709"/>
<accession>F4A0N1</accession>
<evidence type="ECO:0000256" key="8">
    <source>
        <dbReference type="ARBA" id="ARBA00022840"/>
    </source>
</evidence>
<organism evidence="13 14">
    <name type="scientific">Mahella australiensis (strain DSM 15567 / CIP 107919 / 50-1 BON)</name>
    <dbReference type="NCBI Taxonomy" id="697281"/>
    <lineage>
        <taxon>Bacteria</taxon>
        <taxon>Bacillati</taxon>
        <taxon>Bacillota</taxon>
        <taxon>Clostridia</taxon>
        <taxon>Thermoanaerobacterales</taxon>
        <taxon>Thermoanaerobacterales Family IV. Incertae Sedis</taxon>
        <taxon>Mahella</taxon>
    </lineage>
</organism>
<dbReference type="FunFam" id="3.40.50.620:FF:000039">
    <property type="entry name" value="Probable nicotinate-nucleotide adenylyltransferase"/>
    <property type="match status" value="1"/>
</dbReference>
<dbReference type="GO" id="GO:0005524">
    <property type="term" value="F:ATP binding"/>
    <property type="evidence" value="ECO:0007669"/>
    <property type="project" value="UniProtKB-KW"/>
</dbReference>
<dbReference type="eggNOG" id="COG1057">
    <property type="taxonomic scope" value="Bacteria"/>
</dbReference>
<dbReference type="NCBIfam" id="TIGR00125">
    <property type="entry name" value="cyt_tran_rel"/>
    <property type="match status" value="1"/>
</dbReference>
<dbReference type="CDD" id="cd02165">
    <property type="entry name" value="NMNAT"/>
    <property type="match status" value="1"/>
</dbReference>
<protein>
    <recommendedName>
        <fullName evidence="11">Probable nicotinate-nucleotide adenylyltransferase</fullName>
        <ecNumber evidence="11">2.7.7.18</ecNumber>
    </recommendedName>
    <alternativeName>
        <fullName evidence="11">Deamido-NAD(+) diphosphorylase</fullName>
    </alternativeName>
    <alternativeName>
        <fullName evidence="11">Deamido-NAD(+) pyrophosphorylase</fullName>
    </alternativeName>
    <alternativeName>
        <fullName evidence="11">Nicotinate mononucleotide adenylyltransferase</fullName>
        <shortName evidence="11">NaMN adenylyltransferase</shortName>
    </alternativeName>
</protein>
<comment type="catalytic activity">
    <reaction evidence="10 11">
        <text>nicotinate beta-D-ribonucleotide + ATP + H(+) = deamido-NAD(+) + diphosphate</text>
        <dbReference type="Rhea" id="RHEA:22860"/>
        <dbReference type="ChEBI" id="CHEBI:15378"/>
        <dbReference type="ChEBI" id="CHEBI:30616"/>
        <dbReference type="ChEBI" id="CHEBI:33019"/>
        <dbReference type="ChEBI" id="CHEBI:57502"/>
        <dbReference type="ChEBI" id="CHEBI:58437"/>
        <dbReference type="EC" id="2.7.7.18"/>
    </reaction>
</comment>
<dbReference type="Gene3D" id="3.40.50.620">
    <property type="entry name" value="HUPs"/>
    <property type="match status" value="1"/>
</dbReference>
<dbReference type="InterPro" id="IPR004821">
    <property type="entry name" value="Cyt_trans-like"/>
</dbReference>
<evidence type="ECO:0000256" key="7">
    <source>
        <dbReference type="ARBA" id="ARBA00022741"/>
    </source>
</evidence>
<keyword evidence="5 11" id="KW-0808">Transferase</keyword>
<dbReference type="UniPathway" id="UPA00253">
    <property type="reaction ID" value="UER00332"/>
</dbReference>
<keyword evidence="14" id="KW-1185">Reference proteome</keyword>
<evidence type="ECO:0000256" key="6">
    <source>
        <dbReference type="ARBA" id="ARBA00022695"/>
    </source>
</evidence>
<evidence type="ECO:0000313" key="13">
    <source>
        <dbReference type="EMBL" id="AEE95910.1"/>
    </source>
</evidence>
<dbReference type="Pfam" id="PF01467">
    <property type="entry name" value="CTP_transf_like"/>
    <property type="match status" value="1"/>
</dbReference>
<dbReference type="Proteomes" id="UP000008457">
    <property type="component" value="Chromosome"/>
</dbReference>
<keyword evidence="6 11" id="KW-0548">Nucleotidyltransferase</keyword>
<comment type="similarity">
    <text evidence="3 11">Belongs to the NadD family.</text>
</comment>
<dbReference type="PANTHER" id="PTHR39321:SF3">
    <property type="entry name" value="PHOSPHOPANTETHEINE ADENYLYLTRANSFERASE"/>
    <property type="match status" value="1"/>
</dbReference>
<name>F4A0N1_MAHA5</name>
<dbReference type="NCBIfam" id="NF000840">
    <property type="entry name" value="PRK00071.1-3"/>
    <property type="match status" value="1"/>
</dbReference>
<dbReference type="SUPFAM" id="SSF52374">
    <property type="entry name" value="Nucleotidylyl transferase"/>
    <property type="match status" value="1"/>
</dbReference>
<comment type="function">
    <text evidence="1 11">Catalyzes the reversible adenylation of nicotinate mononucleotide (NaMN) to nicotinic acid adenine dinucleotide (NaAD).</text>
</comment>
<keyword evidence="8 11" id="KW-0067">ATP-binding</keyword>
<dbReference type="HOGENOM" id="CLU_069765_1_0_9"/>
<evidence type="ECO:0000256" key="2">
    <source>
        <dbReference type="ARBA" id="ARBA00005019"/>
    </source>
</evidence>
<evidence type="ECO:0000256" key="11">
    <source>
        <dbReference type="HAMAP-Rule" id="MF_00244"/>
    </source>
</evidence>
<keyword evidence="7 11" id="KW-0547">Nucleotide-binding</keyword>
<reference evidence="14" key="1">
    <citation type="submission" date="2010-11" db="EMBL/GenBank/DDBJ databases">
        <title>The complete genome of Mahella australiensis DSM 15567.</title>
        <authorList>
            <consortium name="US DOE Joint Genome Institute (JGI-PGF)"/>
            <person name="Lucas S."/>
            <person name="Copeland A."/>
            <person name="Lapidus A."/>
            <person name="Bruce D."/>
            <person name="Goodwin L."/>
            <person name="Pitluck S."/>
            <person name="Kyrpides N."/>
            <person name="Mavromatis K."/>
            <person name="Pagani I."/>
            <person name="Ivanova N."/>
            <person name="Teshima H."/>
            <person name="Brettin T."/>
            <person name="Detter J.C."/>
            <person name="Han C."/>
            <person name="Tapia R."/>
            <person name="Land M."/>
            <person name="Hauser L."/>
            <person name="Markowitz V."/>
            <person name="Cheng J.-F."/>
            <person name="Hugenholtz P."/>
            <person name="Woyke T."/>
            <person name="Wu D."/>
            <person name="Spring S."/>
            <person name="Pukall R."/>
            <person name="Steenblock K."/>
            <person name="Schneider S."/>
            <person name="Klenk H.-P."/>
            <person name="Eisen J.A."/>
        </authorList>
    </citation>
    <scope>NUCLEOTIDE SEQUENCE [LARGE SCALE GENOMIC DNA]</scope>
    <source>
        <strain evidence="14">DSM 15567 / CIP 107919 / 50-1 BON</strain>
    </source>
</reference>
<dbReference type="RefSeq" id="WP_013780340.1">
    <property type="nucleotide sequence ID" value="NC_015520.1"/>
</dbReference>
<dbReference type="PANTHER" id="PTHR39321">
    <property type="entry name" value="NICOTINATE-NUCLEOTIDE ADENYLYLTRANSFERASE-RELATED"/>
    <property type="match status" value="1"/>
</dbReference>
<evidence type="ECO:0000256" key="4">
    <source>
        <dbReference type="ARBA" id="ARBA00022642"/>
    </source>
</evidence>
<evidence type="ECO:0000256" key="1">
    <source>
        <dbReference type="ARBA" id="ARBA00002324"/>
    </source>
</evidence>
<proteinExistence type="inferred from homology"/>
<dbReference type="GO" id="GO:0004515">
    <property type="term" value="F:nicotinate-nucleotide adenylyltransferase activity"/>
    <property type="evidence" value="ECO:0007669"/>
    <property type="project" value="UniProtKB-UniRule"/>
</dbReference>
<evidence type="ECO:0000256" key="10">
    <source>
        <dbReference type="ARBA" id="ARBA00048721"/>
    </source>
</evidence>
<keyword evidence="9 11" id="KW-0520">NAD</keyword>